<dbReference type="OrthoDB" id="9796623at2"/>
<evidence type="ECO:0000256" key="6">
    <source>
        <dbReference type="ARBA" id="ARBA00023002"/>
    </source>
</evidence>
<gene>
    <name evidence="10" type="ORF">FEV53_08355</name>
</gene>
<evidence type="ECO:0000313" key="10">
    <source>
        <dbReference type="EMBL" id="TRD21742.1"/>
    </source>
</evidence>
<evidence type="ECO:0000256" key="3">
    <source>
        <dbReference type="ARBA" id="ARBA00005349"/>
    </source>
</evidence>
<dbReference type="GO" id="GO:0006744">
    <property type="term" value="P:ubiquinone biosynthetic process"/>
    <property type="evidence" value="ECO:0007669"/>
    <property type="project" value="UniProtKB-UniPathway"/>
</dbReference>
<dbReference type="InterPro" id="IPR036188">
    <property type="entry name" value="FAD/NAD-bd_sf"/>
</dbReference>
<comment type="similarity">
    <text evidence="3">Belongs to the UbiH/COQ6 family.</text>
</comment>
<dbReference type="InterPro" id="IPR010971">
    <property type="entry name" value="UbiH/COQ6"/>
</dbReference>
<keyword evidence="7" id="KW-0503">Monooxygenase</keyword>
<evidence type="ECO:0000256" key="2">
    <source>
        <dbReference type="ARBA" id="ARBA00004749"/>
    </source>
</evidence>
<dbReference type="UniPathway" id="UPA00232"/>
<dbReference type="InterPro" id="IPR051205">
    <property type="entry name" value="UbiH/COQ6_monooxygenase"/>
</dbReference>
<accession>A0A547Q5S2</accession>
<dbReference type="InterPro" id="IPR002938">
    <property type="entry name" value="FAD-bd"/>
</dbReference>
<evidence type="ECO:0000256" key="7">
    <source>
        <dbReference type="ARBA" id="ARBA00023033"/>
    </source>
</evidence>
<protein>
    <submittedName>
        <fullName evidence="10">UbiH/UbiF family hydroxylase</fullName>
    </submittedName>
</protein>
<dbReference type="PANTHER" id="PTHR43876:SF7">
    <property type="entry name" value="UBIQUINONE BIOSYNTHESIS MONOOXYGENASE COQ6, MITOCHONDRIAL"/>
    <property type="match status" value="1"/>
</dbReference>
<dbReference type="Gene3D" id="3.50.50.60">
    <property type="entry name" value="FAD/NAD(P)-binding domain"/>
    <property type="match status" value="2"/>
</dbReference>
<organism evidence="10 11">
    <name type="scientific">Palleronia caenipelagi</name>
    <dbReference type="NCBI Taxonomy" id="2489174"/>
    <lineage>
        <taxon>Bacteria</taxon>
        <taxon>Pseudomonadati</taxon>
        <taxon>Pseudomonadota</taxon>
        <taxon>Alphaproteobacteria</taxon>
        <taxon>Rhodobacterales</taxon>
        <taxon>Roseobacteraceae</taxon>
        <taxon>Palleronia</taxon>
    </lineage>
</organism>
<feature type="transmembrane region" description="Helical" evidence="8">
    <location>
        <begin position="6"/>
        <end position="23"/>
    </location>
</feature>
<keyword evidence="6" id="KW-0560">Oxidoreductase</keyword>
<dbReference type="Pfam" id="PF01494">
    <property type="entry name" value="FAD_binding_3"/>
    <property type="match status" value="1"/>
</dbReference>
<feature type="domain" description="FAD-binding" evidence="9">
    <location>
        <begin position="3"/>
        <end position="342"/>
    </location>
</feature>
<dbReference type="PRINTS" id="PR00420">
    <property type="entry name" value="RNGMNOXGNASE"/>
</dbReference>
<dbReference type="GO" id="GO:0004497">
    <property type="term" value="F:monooxygenase activity"/>
    <property type="evidence" value="ECO:0007669"/>
    <property type="project" value="UniProtKB-KW"/>
</dbReference>
<keyword evidence="8" id="KW-0812">Transmembrane</keyword>
<dbReference type="NCBIfam" id="TIGR01988">
    <property type="entry name" value="Ubi-OHases"/>
    <property type="match status" value="1"/>
</dbReference>
<name>A0A547Q5S2_9RHOB</name>
<evidence type="ECO:0000256" key="8">
    <source>
        <dbReference type="SAM" id="Phobius"/>
    </source>
</evidence>
<keyword evidence="11" id="KW-1185">Reference proteome</keyword>
<sequence>MADTDIFISGAGIAGMVLAAVMASRGRSVVICDPSPPPKTMDADGSDLRCTAYLAPSVELMDGAGLWAPLEPHATPLEALRVRDSEGWPPVETAQRTFLPGDLGLSAFGQNVVNWEARLHICEALAGMPNMDLRLGTGFRNMVARDTDVTVTLSDGSRFTAGLVVGADGRDSAVREALGIGVKRLTYRQRALAFACTHELPHDRISTETYNSGGAFVTVPLPDQDGQPASSIVWMDRGSRIRELVAMEEDAFNAALTNRALHGLGQMRRITPLAPWPIVTQTADRLIDRRVALVAEAAHVMPPIGAQGLNTSLADIRALADAIGDGDPGDPASLERYATSRARDIHLRSRTIDLYNRLCRSDAAPLRKARQVGLKAMHDLAPLRRKIMQAGMGGSL</sequence>
<keyword evidence="5" id="KW-0274">FAD</keyword>
<comment type="pathway">
    <text evidence="2">Cofactor biosynthesis; ubiquinone biosynthesis.</text>
</comment>
<evidence type="ECO:0000259" key="9">
    <source>
        <dbReference type="Pfam" id="PF01494"/>
    </source>
</evidence>
<dbReference type="AlphaFoldDB" id="A0A547Q5S2"/>
<comment type="caution">
    <text evidence="10">The sequence shown here is derived from an EMBL/GenBank/DDBJ whole genome shotgun (WGS) entry which is preliminary data.</text>
</comment>
<keyword evidence="4" id="KW-0285">Flavoprotein</keyword>
<reference evidence="10 11" key="1">
    <citation type="submission" date="2019-06" db="EMBL/GenBank/DDBJ databases">
        <title>Paenimaribius caenipelagi gen. nov., sp. nov., isolated from a tidal flat.</title>
        <authorList>
            <person name="Yoon J.-H."/>
        </authorList>
    </citation>
    <scope>NUCLEOTIDE SEQUENCE [LARGE SCALE GENOMIC DNA]</scope>
    <source>
        <strain evidence="10 11">JBTF-M29</strain>
    </source>
</reference>
<proteinExistence type="inferred from homology"/>
<evidence type="ECO:0000256" key="5">
    <source>
        <dbReference type="ARBA" id="ARBA00022827"/>
    </source>
</evidence>
<dbReference type="SUPFAM" id="SSF51905">
    <property type="entry name" value="FAD/NAD(P)-binding domain"/>
    <property type="match status" value="1"/>
</dbReference>
<comment type="cofactor">
    <cofactor evidence="1">
        <name>FAD</name>
        <dbReference type="ChEBI" id="CHEBI:57692"/>
    </cofactor>
</comment>
<dbReference type="GO" id="GO:0071949">
    <property type="term" value="F:FAD binding"/>
    <property type="evidence" value="ECO:0007669"/>
    <property type="project" value="InterPro"/>
</dbReference>
<evidence type="ECO:0000256" key="1">
    <source>
        <dbReference type="ARBA" id="ARBA00001974"/>
    </source>
</evidence>
<evidence type="ECO:0000313" key="11">
    <source>
        <dbReference type="Proteomes" id="UP000318590"/>
    </source>
</evidence>
<dbReference type="Proteomes" id="UP000318590">
    <property type="component" value="Unassembled WGS sequence"/>
</dbReference>
<dbReference type="EMBL" id="VFSV01000010">
    <property type="protein sequence ID" value="TRD21742.1"/>
    <property type="molecule type" value="Genomic_DNA"/>
</dbReference>
<keyword evidence="8" id="KW-0472">Membrane</keyword>
<keyword evidence="8" id="KW-1133">Transmembrane helix</keyword>
<dbReference type="GO" id="GO:0016705">
    <property type="term" value="F:oxidoreductase activity, acting on paired donors, with incorporation or reduction of molecular oxygen"/>
    <property type="evidence" value="ECO:0007669"/>
    <property type="project" value="InterPro"/>
</dbReference>
<evidence type="ECO:0000256" key="4">
    <source>
        <dbReference type="ARBA" id="ARBA00022630"/>
    </source>
</evidence>
<dbReference type="PANTHER" id="PTHR43876">
    <property type="entry name" value="UBIQUINONE BIOSYNTHESIS MONOOXYGENASE COQ6, MITOCHONDRIAL"/>
    <property type="match status" value="1"/>
</dbReference>
<dbReference type="RefSeq" id="WP_142834351.1">
    <property type="nucleotide sequence ID" value="NZ_VFSV01000010.1"/>
</dbReference>